<organism evidence="1 2">
    <name type="scientific">Fasciola gigantica</name>
    <name type="common">Giant liver fluke</name>
    <dbReference type="NCBI Taxonomy" id="46835"/>
    <lineage>
        <taxon>Eukaryota</taxon>
        <taxon>Metazoa</taxon>
        <taxon>Spiralia</taxon>
        <taxon>Lophotrochozoa</taxon>
        <taxon>Platyhelminthes</taxon>
        <taxon>Trematoda</taxon>
        <taxon>Digenea</taxon>
        <taxon>Plagiorchiida</taxon>
        <taxon>Echinostomata</taxon>
        <taxon>Echinostomatoidea</taxon>
        <taxon>Fasciolidae</taxon>
        <taxon>Fasciola</taxon>
    </lineage>
</organism>
<dbReference type="Proteomes" id="UP000316759">
    <property type="component" value="Unassembled WGS sequence"/>
</dbReference>
<evidence type="ECO:0000313" key="1">
    <source>
        <dbReference type="EMBL" id="TPP65987.1"/>
    </source>
</evidence>
<sequence length="154" mass="17693">MVTNSGILVKEVTATSLIQLRQLLDSPKLALEYCREFYAHRQLPNKDLCVYVRALRHLAEQGLADESAGDHDERILEQLLEGASSTIVQKEFFLRPPQNLDAVVDQADLLERTDAAICQKEYQSYPEPHSLHVGPWLPVIHSRPRFRGYNYHNR</sequence>
<comment type="caution">
    <text evidence="1">The sequence shown here is derived from an EMBL/GenBank/DDBJ whole genome shotgun (WGS) entry which is preliminary data.</text>
</comment>
<proteinExistence type="predicted"/>
<protein>
    <submittedName>
        <fullName evidence="1">Uncharacterized protein</fullName>
    </submittedName>
</protein>
<dbReference type="EMBL" id="SUNJ01002428">
    <property type="protein sequence ID" value="TPP65987.1"/>
    <property type="molecule type" value="Genomic_DNA"/>
</dbReference>
<keyword evidence="2" id="KW-1185">Reference proteome</keyword>
<gene>
    <name evidence="1" type="ORF">FGIG_07573</name>
</gene>
<dbReference type="AlphaFoldDB" id="A0A504Z5S7"/>
<name>A0A504Z5S7_FASGI</name>
<reference evidence="1 2" key="1">
    <citation type="submission" date="2019-04" db="EMBL/GenBank/DDBJ databases">
        <title>Annotation for the trematode Fasciola gigantica.</title>
        <authorList>
            <person name="Choi Y.-J."/>
        </authorList>
    </citation>
    <scope>NUCLEOTIDE SEQUENCE [LARGE SCALE GENOMIC DNA]</scope>
    <source>
        <strain evidence="1">Uganda_cow_1</strain>
    </source>
</reference>
<accession>A0A504Z5S7</accession>
<evidence type="ECO:0000313" key="2">
    <source>
        <dbReference type="Proteomes" id="UP000316759"/>
    </source>
</evidence>